<evidence type="ECO:0008006" key="4">
    <source>
        <dbReference type="Google" id="ProtNLM"/>
    </source>
</evidence>
<dbReference type="AlphaFoldDB" id="A0A480AT95"/>
<proteinExistence type="predicted"/>
<organism evidence="2 3">
    <name type="scientific">Pseudaquabacterium pictum</name>
    <dbReference type="NCBI Taxonomy" id="2315236"/>
    <lineage>
        <taxon>Bacteria</taxon>
        <taxon>Pseudomonadati</taxon>
        <taxon>Pseudomonadota</taxon>
        <taxon>Betaproteobacteria</taxon>
        <taxon>Burkholderiales</taxon>
        <taxon>Sphaerotilaceae</taxon>
        <taxon>Pseudaquabacterium</taxon>
    </lineage>
</organism>
<evidence type="ECO:0000313" key="2">
    <source>
        <dbReference type="EMBL" id="GCL64613.1"/>
    </source>
</evidence>
<evidence type="ECO:0000313" key="3">
    <source>
        <dbReference type="Proteomes" id="UP000301751"/>
    </source>
</evidence>
<name>A0A480AT95_9BURK</name>
<evidence type="ECO:0000256" key="1">
    <source>
        <dbReference type="SAM" id="SignalP"/>
    </source>
</evidence>
<feature type="chain" id="PRO_5019724354" description="Lipoprotein" evidence="1">
    <location>
        <begin position="19"/>
        <end position="116"/>
    </location>
</feature>
<protein>
    <recommendedName>
        <fullName evidence="4">Lipoprotein</fullName>
    </recommendedName>
</protein>
<feature type="signal peptide" evidence="1">
    <location>
        <begin position="1"/>
        <end position="18"/>
    </location>
</feature>
<accession>A0A480AT95</accession>
<dbReference type="PROSITE" id="PS51257">
    <property type="entry name" value="PROKAR_LIPOPROTEIN"/>
    <property type="match status" value="1"/>
</dbReference>
<dbReference type="Proteomes" id="UP000301751">
    <property type="component" value="Unassembled WGS sequence"/>
</dbReference>
<keyword evidence="3" id="KW-1185">Reference proteome</keyword>
<gene>
    <name evidence="2" type="ORF">AQPW35_36940</name>
</gene>
<keyword evidence="1" id="KW-0732">Signal</keyword>
<dbReference type="OrthoDB" id="8526641at2"/>
<reference evidence="3" key="1">
    <citation type="submission" date="2019-03" db="EMBL/GenBank/DDBJ databases">
        <title>Aquabacterium pictum sp.nov., the first bacteriochlorophyll a-containing freshwater bacterium in the genus Aquabacterium of the class Betaproteobacteria.</title>
        <authorList>
            <person name="Hirose S."/>
            <person name="Tank M."/>
            <person name="Hara E."/>
            <person name="Tamaki H."/>
            <person name="Takaichi S."/>
            <person name="Haruta S."/>
            <person name="Hanada S."/>
        </authorList>
    </citation>
    <scope>NUCLEOTIDE SEQUENCE [LARGE SCALE GENOMIC DNA]</scope>
    <source>
        <strain evidence="3">W35</strain>
    </source>
</reference>
<comment type="caution">
    <text evidence="2">The sequence shown here is derived from an EMBL/GenBank/DDBJ whole genome shotgun (WGS) entry which is preliminary data.</text>
</comment>
<dbReference type="RefSeq" id="WP_137734338.1">
    <property type="nucleotide sequence ID" value="NZ_BJCL01000010.1"/>
</dbReference>
<dbReference type="EMBL" id="BJCL01000010">
    <property type="protein sequence ID" value="GCL64613.1"/>
    <property type="molecule type" value="Genomic_DNA"/>
</dbReference>
<sequence length="116" mass="12393">MRRLVPAFASLSAVAVLAGCALPVTVFEGRYAMRDGWYTATVVRTVSDADLPPVLRPDCPLAASAHQWVVVDYRPAGRPRRVAVPVSAAAQHAVGTPVYVQVQDCLRALAPRRTAG</sequence>